<dbReference type="InterPro" id="IPR011010">
    <property type="entry name" value="DNA_brk_join_enz"/>
</dbReference>
<keyword evidence="4" id="KW-1185">Reference proteome</keyword>
<reference evidence="3 4" key="1">
    <citation type="submission" date="2023-05" db="EMBL/GenBank/DDBJ databases">
        <title>Draft genome sequence of Streptomyces sp. B-S-A8 isolated from a cave soil in Thailand.</title>
        <authorList>
            <person name="Chamroensaksri N."/>
            <person name="Muangham S."/>
        </authorList>
    </citation>
    <scope>NUCLEOTIDE SEQUENCE [LARGE SCALE GENOMIC DNA]</scope>
    <source>
        <strain evidence="3 4">B-S-A8</strain>
    </source>
</reference>
<dbReference type="InterPro" id="IPR013762">
    <property type="entry name" value="Integrase-like_cat_sf"/>
</dbReference>
<proteinExistence type="predicted"/>
<dbReference type="Pfam" id="PF00589">
    <property type="entry name" value="Phage_integrase"/>
    <property type="match status" value="1"/>
</dbReference>
<sequence>HQFSLLLLPQPLRQEVLYGLQQADPWLRIFEPCQVRRMIRDLADATTLTETNTHTSLCPRSTPAVLRTLARVRTAVQAGFAHHTGTAPATHDILDLRALGQRSRTPAGIRRHKTVDLRTIRQPWLRDLLRTFTIQQRPDADAFARTLRGVQLASRALAHRPGTDDPSALRYDDVTAVVESFRTAPKLDGQPAGWSYRVSIASHFFALIDYGRRSGTAPQLSAAFVRDPVTHRIATEEFNEDEIGKAIPEPVIRQLDAHLDLLGQGRARGRRTLATEDLQLMYRTLYILLRDTGRRPNEIVSLPRDCLETRGDQLSLIWNNHKARRLRRRLPITTATAQTIRAWHTRRDQLAPTLPPTGTGHLFPALTPLATHTHLHTSYLSETLRHWVESIPHLHAEGTDAEGNPLPFDRSLIYAYAFRHSYAQRHADAGTPLDVLCELMDHKSVRTTQRYYTVSLKRKREAVTKLAAHVVDQQGRPSPCSDTTYELRSVAVPYGGCTEPSNVKAGGNSCPIRFQCAGCGFYRPDPSYHPAIEQHINELRADRETARAMDAADFVITAPTDQITAFEQVVIRMKRHLAALPASERAQIEEASAILRKARAGNTHTLLPLTPASKATPSP</sequence>
<dbReference type="EMBL" id="JASCIR010000074">
    <property type="protein sequence ID" value="MDI3390761.1"/>
    <property type="molecule type" value="Genomic_DNA"/>
</dbReference>
<name>A0ABT6S4F6_9ACTN</name>
<feature type="non-terminal residue" evidence="3">
    <location>
        <position position="1"/>
    </location>
</feature>
<dbReference type="RefSeq" id="WP_282517247.1">
    <property type="nucleotide sequence ID" value="NZ_JASCIR010000074.1"/>
</dbReference>
<protein>
    <submittedName>
        <fullName evidence="3">Site-specific integrase</fullName>
    </submittedName>
</protein>
<comment type="caution">
    <text evidence="3">The sequence shown here is derived from an EMBL/GenBank/DDBJ whole genome shotgun (WGS) entry which is preliminary data.</text>
</comment>
<dbReference type="Proteomes" id="UP001224661">
    <property type="component" value="Unassembled WGS sequence"/>
</dbReference>
<evidence type="ECO:0000256" key="1">
    <source>
        <dbReference type="ARBA" id="ARBA00023172"/>
    </source>
</evidence>
<dbReference type="InterPro" id="IPR002104">
    <property type="entry name" value="Integrase_catalytic"/>
</dbReference>
<dbReference type="PROSITE" id="PS51898">
    <property type="entry name" value="TYR_RECOMBINASE"/>
    <property type="match status" value="1"/>
</dbReference>
<dbReference type="CDD" id="cd00397">
    <property type="entry name" value="DNA_BRE_C"/>
    <property type="match status" value="1"/>
</dbReference>
<evidence type="ECO:0000313" key="3">
    <source>
        <dbReference type="EMBL" id="MDI3390761.1"/>
    </source>
</evidence>
<dbReference type="SUPFAM" id="SSF56349">
    <property type="entry name" value="DNA breaking-rejoining enzymes"/>
    <property type="match status" value="1"/>
</dbReference>
<feature type="domain" description="Tyr recombinase" evidence="2">
    <location>
        <begin position="242"/>
        <end position="464"/>
    </location>
</feature>
<evidence type="ECO:0000313" key="4">
    <source>
        <dbReference type="Proteomes" id="UP001224661"/>
    </source>
</evidence>
<accession>A0ABT6S4F6</accession>
<gene>
    <name evidence="3" type="ORF">QIS99_31890</name>
</gene>
<dbReference type="Gene3D" id="1.10.443.10">
    <property type="entry name" value="Intergrase catalytic core"/>
    <property type="match status" value="1"/>
</dbReference>
<organism evidence="3 4">
    <name type="scientific">Streptomyces solicavernae</name>
    <dbReference type="NCBI Taxonomy" id="3043614"/>
    <lineage>
        <taxon>Bacteria</taxon>
        <taxon>Bacillati</taxon>
        <taxon>Actinomycetota</taxon>
        <taxon>Actinomycetes</taxon>
        <taxon>Kitasatosporales</taxon>
        <taxon>Streptomycetaceae</taxon>
        <taxon>Streptomyces</taxon>
    </lineage>
</organism>
<keyword evidence="1" id="KW-0233">DNA recombination</keyword>
<evidence type="ECO:0000259" key="2">
    <source>
        <dbReference type="PROSITE" id="PS51898"/>
    </source>
</evidence>